<dbReference type="Proteomes" id="UP000218811">
    <property type="component" value="Unassembled WGS sequence"/>
</dbReference>
<protein>
    <recommendedName>
        <fullName evidence="3">Tc1-like transposase DDE domain-containing protein</fullName>
    </recommendedName>
</protein>
<evidence type="ECO:0000313" key="1">
    <source>
        <dbReference type="EMBL" id="PCH44458.1"/>
    </source>
</evidence>
<dbReference type="PANTHER" id="PTHR35871:SF1">
    <property type="entry name" value="CXC1-LIKE CYSTEINE CLUSTER ASSOCIATED WITH KDZ TRANSPOSASES DOMAIN-CONTAINING PROTEIN"/>
    <property type="match status" value="1"/>
</dbReference>
<evidence type="ECO:0000313" key="2">
    <source>
        <dbReference type="Proteomes" id="UP000218811"/>
    </source>
</evidence>
<dbReference type="Gene3D" id="3.30.420.10">
    <property type="entry name" value="Ribonuclease H-like superfamily/Ribonuclease H"/>
    <property type="match status" value="1"/>
</dbReference>
<dbReference type="InterPro" id="IPR036397">
    <property type="entry name" value="RNaseH_sf"/>
</dbReference>
<dbReference type="EMBL" id="KB468157">
    <property type="protein sequence ID" value="PCH44458.1"/>
    <property type="molecule type" value="Genomic_DNA"/>
</dbReference>
<reference evidence="1 2" key="1">
    <citation type="journal article" date="2012" name="Science">
        <title>The Paleozoic origin of enzymatic lignin decomposition reconstructed from 31 fungal genomes.</title>
        <authorList>
            <person name="Floudas D."/>
            <person name="Binder M."/>
            <person name="Riley R."/>
            <person name="Barry K."/>
            <person name="Blanchette R.A."/>
            <person name="Henrissat B."/>
            <person name="Martinez A.T."/>
            <person name="Otillar R."/>
            <person name="Spatafora J.W."/>
            <person name="Yadav J.S."/>
            <person name="Aerts A."/>
            <person name="Benoit I."/>
            <person name="Boyd A."/>
            <person name="Carlson A."/>
            <person name="Copeland A."/>
            <person name="Coutinho P.M."/>
            <person name="de Vries R.P."/>
            <person name="Ferreira P."/>
            <person name="Findley K."/>
            <person name="Foster B."/>
            <person name="Gaskell J."/>
            <person name="Glotzer D."/>
            <person name="Gorecki P."/>
            <person name="Heitman J."/>
            <person name="Hesse C."/>
            <person name="Hori C."/>
            <person name="Igarashi K."/>
            <person name="Jurgens J.A."/>
            <person name="Kallen N."/>
            <person name="Kersten P."/>
            <person name="Kohler A."/>
            <person name="Kuees U."/>
            <person name="Kumar T.K.A."/>
            <person name="Kuo A."/>
            <person name="LaButti K."/>
            <person name="Larrondo L.F."/>
            <person name="Lindquist E."/>
            <person name="Ling A."/>
            <person name="Lombard V."/>
            <person name="Lucas S."/>
            <person name="Lundell T."/>
            <person name="Martin R."/>
            <person name="McLaughlin D.J."/>
            <person name="Morgenstern I."/>
            <person name="Morin E."/>
            <person name="Murat C."/>
            <person name="Nagy L.G."/>
            <person name="Nolan M."/>
            <person name="Ohm R.A."/>
            <person name="Patyshakuliyeva A."/>
            <person name="Rokas A."/>
            <person name="Ruiz-Duenas F.J."/>
            <person name="Sabat G."/>
            <person name="Salamov A."/>
            <person name="Samejima M."/>
            <person name="Schmutz J."/>
            <person name="Slot J.C."/>
            <person name="St John F."/>
            <person name="Stenlid J."/>
            <person name="Sun H."/>
            <person name="Sun S."/>
            <person name="Syed K."/>
            <person name="Tsang A."/>
            <person name="Wiebenga A."/>
            <person name="Young D."/>
            <person name="Pisabarro A."/>
            <person name="Eastwood D.C."/>
            <person name="Martin F."/>
            <person name="Cullen D."/>
            <person name="Grigoriev I.V."/>
            <person name="Hibbett D.S."/>
        </authorList>
    </citation>
    <scope>NUCLEOTIDE SEQUENCE [LARGE SCALE GENOMIC DNA]</scope>
    <source>
        <strain evidence="1 2">MD-104</strain>
    </source>
</reference>
<keyword evidence="2" id="KW-1185">Reference proteome</keyword>
<dbReference type="GO" id="GO:0003676">
    <property type="term" value="F:nucleic acid binding"/>
    <property type="evidence" value="ECO:0007669"/>
    <property type="project" value="InterPro"/>
</dbReference>
<dbReference type="PANTHER" id="PTHR35871">
    <property type="entry name" value="EXPRESSED PROTEIN"/>
    <property type="match status" value="1"/>
</dbReference>
<dbReference type="OMA" id="VENERCC"/>
<organism evidence="1 2">
    <name type="scientific">Wolfiporia cocos (strain MD-104)</name>
    <name type="common">Brown rot fungus</name>
    <dbReference type="NCBI Taxonomy" id="742152"/>
    <lineage>
        <taxon>Eukaryota</taxon>
        <taxon>Fungi</taxon>
        <taxon>Dikarya</taxon>
        <taxon>Basidiomycota</taxon>
        <taxon>Agaricomycotina</taxon>
        <taxon>Agaricomycetes</taxon>
        <taxon>Polyporales</taxon>
        <taxon>Phaeolaceae</taxon>
        <taxon>Wolfiporia</taxon>
    </lineage>
</organism>
<evidence type="ECO:0008006" key="3">
    <source>
        <dbReference type="Google" id="ProtNLM"/>
    </source>
</evidence>
<name>A0A2H3K2V1_WOLCO</name>
<dbReference type="AlphaFoldDB" id="A0A2H3K2V1"/>
<sequence>MDGHEREDVKKYRQEVFLPQMARLERRMAHFEGPELTRVAPTLVPGETEVVAVFHDESCFHVNEYKRSAWLAEGQTILQRKGRGHLIHVSDFITSETGRLIQYDVNGTAVRDAQRIIYPGTNGDPWWDTDQLIKDSFEIVEAAFPGRTIAYIFDQSSAHASLPPNALRAFDMNKSDGGKQRTQRDTIIPESNPYMTYRGQPQAMTLPDGRPKGLQRVLEERGFDVQGIRAKCSPVCPWENSNCCMARLLSKQDDFANQLSMLETVITEAGHICIFLPKFHCELNPIEMYWDWCKYRYREVPKKTFAEAKKVAIEKLNACPVDDSQGKQLCGLFESRSSTARFPHMQ</sequence>
<dbReference type="OrthoDB" id="3218065at2759"/>
<accession>A0A2H3K2V1</accession>
<gene>
    <name evidence="1" type="ORF">WOLCODRAFT_154500</name>
</gene>
<proteinExistence type="predicted"/>